<organism evidence="4 5">
    <name type="scientific">Plasmodium malariae</name>
    <dbReference type="NCBI Taxonomy" id="5858"/>
    <lineage>
        <taxon>Eukaryota</taxon>
        <taxon>Sar</taxon>
        <taxon>Alveolata</taxon>
        <taxon>Apicomplexa</taxon>
        <taxon>Aconoidasida</taxon>
        <taxon>Haemosporida</taxon>
        <taxon>Plasmodiidae</taxon>
        <taxon>Plasmodium</taxon>
        <taxon>Plasmodium (Plasmodium)</taxon>
    </lineage>
</organism>
<feature type="compositionally biased region" description="Basic and acidic residues" evidence="3">
    <location>
        <begin position="2029"/>
        <end position="2039"/>
    </location>
</feature>
<feature type="compositionally biased region" description="Polar residues" evidence="3">
    <location>
        <begin position="349"/>
        <end position="364"/>
    </location>
</feature>
<feature type="compositionally biased region" description="Basic and acidic residues" evidence="3">
    <location>
        <begin position="3932"/>
        <end position="3971"/>
    </location>
</feature>
<accession>A0A1D3SNZ3</accession>
<feature type="compositionally biased region" description="Basic and acidic residues" evidence="3">
    <location>
        <begin position="1983"/>
        <end position="1993"/>
    </location>
</feature>
<dbReference type="InterPro" id="IPR026847">
    <property type="entry name" value="VPS13"/>
</dbReference>
<feature type="compositionally biased region" description="Basic and acidic residues" evidence="3">
    <location>
        <begin position="4773"/>
        <end position="4788"/>
    </location>
</feature>
<evidence type="ECO:0000256" key="3">
    <source>
        <dbReference type="SAM" id="MobiDB-lite"/>
    </source>
</evidence>
<dbReference type="PANTHER" id="PTHR16166:SF93">
    <property type="entry name" value="INTERMEMBRANE LIPID TRANSFER PROTEIN VPS13"/>
    <property type="match status" value="1"/>
</dbReference>
<feature type="region of interest" description="Disordered" evidence="3">
    <location>
        <begin position="5582"/>
        <end position="5618"/>
    </location>
</feature>
<feature type="region of interest" description="Disordered" evidence="3">
    <location>
        <begin position="7073"/>
        <end position="7118"/>
    </location>
</feature>
<feature type="region of interest" description="Disordered" evidence="3">
    <location>
        <begin position="1979"/>
        <end position="2039"/>
    </location>
</feature>
<protein>
    <recommendedName>
        <fullName evidence="6">Chloroquine resistance marker protein</fullName>
    </recommendedName>
</protein>
<evidence type="ECO:0000256" key="1">
    <source>
        <dbReference type="ARBA" id="ARBA00006545"/>
    </source>
</evidence>
<feature type="region of interest" description="Disordered" evidence="3">
    <location>
        <begin position="5972"/>
        <end position="5992"/>
    </location>
</feature>
<feature type="compositionally biased region" description="Low complexity" evidence="3">
    <location>
        <begin position="4607"/>
        <end position="4640"/>
    </location>
</feature>
<evidence type="ECO:0008006" key="6">
    <source>
        <dbReference type="Google" id="ProtNLM"/>
    </source>
</evidence>
<feature type="compositionally biased region" description="Basic and acidic residues" evidence="3">
    <location>
        <begin position="5285"/>
        <end position="5311"/>
    </location>
</feature>
<dbReference type="KEGG" id="pmal:PMUG01_12021100"/>
<feature type="region of interest" description="Disordered" evidence="3">
    <location>
        <begin position="332"/>
        <end position="377"/>
    </location>
</feature>
<feature type="compositionally biased region" description="Basic residues" evidence="3">
    <location>
        <begin position="1994"/>
        <end position="2011"/>
    </location>
</feature>
<feature type="compositionally biased region" description="Basic and acidic residues" evidence="3">
    <location>
        <begin position="4795"/>
        <end position="4812"/>
    </location>
</feature>
<dbReference type="RefSeq" id="XP_028862905.1">
    <property type="nucleotide sequence ID" value="XM_029006414.1"/>
</dbReference>
<gene>
    <name evidence="4" type="primary">PmUG01_12021100</name>
    <name evidence="4" type="ORF">PMUG01_12021100</name>
</gene>
<dbReference type="GO" id="GO:0006623">
    <property type="term" value="P:protein targeting to vacuole"/>
    <property type="evidence" value="ECO:0007669"/>
    <property type="project" value="TreeGrafter"/>
</dbReference>
<dbReference type="Proteomes" id="UP000219813">
    <property type="component" value="Chromosome 12"/>
</dbReference>
<proteinExistence type="inferred from homology"/>
<dbReference type="GO" id="GO:0045053">
    <property type="term" value="P:protein retention in Golgi apparatus"/>
    <property type="evidence" value="ECO:0007669"/>
    <property type="project" value="TreeGrafter"/>
</dbReference>
<feature type="compositionally biased region" description="Low complexity" evidence="3">
    <location>
        <begin position="6961"/>
        <end position="6979"/>
    </location>
</feature>
<feature type="region of interest" description="Disordered" evidence="3">
    <location>
        <begin position="4604"/>
        <end position="4651"/>
    </location>
</feature>
<feature type="compositionally biased region" description="Basic and acidic residues" evidence="3">
    <location>
        <begin position="2012"/>
        <end position="2021"/>
    </location>
</feature>
<dbReference type="OMA" id="IYLRYDN"/>
<evidence type="ECO:0000313" key="4">
    <source>
        <dbReference type="EMBL" id="SCO93623.1"/>
    </source>
</evidence>
<name>A0A1D3SNZ3_PLAMA</name>
<feature type="compositionally biased region" description="Basic and acidic residues" evidence="3">
    <location>
        <begin position="2786"/>
        <end position="2801"/>
    </location>
</feature>
<feature type="region of interest" description="Disordered" evidence="3">
    <location>
        <begin position="2720"/>
        <end position="2755"/>
    </location>
</feature>
<dbReference type="PANTHER" id="PTHR16166">
    <property type="entry name" value="VACUOLAR PROTEIN SORTING-ASSOCIATED PROTEIN VPS13"/>
    <property type="match status" value="1"/>
</dbReference>
<feature type="region of interest" description="Disordered" evidence="3">
    <location>
        <begin position="5487"/>
        <end position="5544"/>
    </location>
</feature>
<feature type="compositionally biased region" description="Basic and acidic residues" evidence="3">
    <location>
        <begin position="7099"/>
        <end position="7118"/>
    </location>
</feature>
<feature type="compositionally biased region" description="Low complexity" evidence="3">
    <location>
        <begin position="926"/>
        <end position="938"/>
    </location>
</feature>
<keyword evidence="5" id="KW-1185">Reference proteome</keyword>
<evidence type="ECO:0000313" key="5">
    <source>
        <dbReference type="Proteomes" id="UP000219813"/>
    </source>
</evidence>
<dbReference type="EMBL" id="LT594633">
    <property type="protein sequence ID" value="SCO93623.1"/>
    <property type="molecule type" value="Genomic_DNA"/>
</dbReference>
<feature type="compositionally biased region" description="Basic residues" evidence="3">
    <location>
        <begin position="5972"/>
        <end position="5982"/>
    </location>
</feature>
<dbReference type="OrthoDB" id="428159at2759"/>
<feature type="compositionally biased region" description="Basic residues" evidence="3">
    <location>
        <begin position="5239"/>
        <end position="5252"/>
    </location>
</feature>
<dbReference type="GeneID" id="39870205"/>
<feature type="region of interest" description="Disordered" evidence="3">
    <location>
        <begin position="914"/>
        <end position="938"/>
    </location>
</feature>
<sequence length="7244" mass="852213">MFQKFVSDILNKILGNFIYGLDEEKIGLSDLLSGKLELTNIHFKQSIIDLIDIPCRLNFGCVGYFKINLPIFYFMKNPINVYIEDVIIVLSTIPSKYFDDKLYKEKYIENKKNYLLSSEYRAIVCSIEGGVIWQMILSLINNINISIKNVHIRIEDFSSNPSNCFAFGINIEEVFLSLPKEGLPFKRDGYYTKKNELVNNTMINMITVKKLGFYMDYLDMKKLINRKYFAQRNNPFVKNLHQYNNTDHEERNNVTKKKGKKKKKKKHIHKLFLKKGKNVKSNEENLNEFQNIIKDIKHNFSTARRNELDIKNMSKINKKIQELNERILGIKRNNDGSYNDNVDSKKDLNTQGSFMGNNSSSGIHRNSDNNKNNSNNNNNISNCLSTSDSCNKYGKKCSLSISNFYNFNFFSKKEEKVHTLIHDLHIDNDVSWIPCITQFANSLENKIIKGKKEELIKKKKKKRKINVYSECKKMNKSKVFNSAYNESKRYNNYQKDYAYGVNPSNNFIYDLKKINPKNDSTSYIKKAVSFLSMNSFTNTVNRKMLNRYDNGVVSKTKDHHLSDGYFTTKEKVSDSDPSYGSYVNKCRKVKNDKKRRKYTHLGNKEDEGGDVFYDVVDDCKKFSDNVQNSFFKNDEKIHLNFISDIEDKRRKKWRKGHKGTNHHSIVNTYEQFVDFKDTKEEKNVEEDRLSKYIKMNEIKEKVRKKKRKKIHSVYLMYEKTYKINKAKLNTFFLFLQLVKNIKHDYIINPNIFEGYGEIYLSLIPTDHGHLPFSRCFSSWGIQKRSEKEFDECLPKLSVFVTLKNIKIIISDKQILNIVKWVNFNFFTFYFWKAGIVSQFEKSKASNEEEIAYINNWVLKLLGTHGSKEEKLDAEKYCEEFENNHSINIINLLRSRAFCKLQEFKKEVELNKKNKVNNQMNSKKNHSSTSDNASSANAINADPMENNNIVMFPDDEDDNNDKGNALKQVANESIHVLKYLMKNQKVYDKIKNSFREKIFTIDICIDICIINSTFLLTVETSNEINARTVHFVKTYAVLMQCIHYHNQISNTHELKNSIDIELYPLTLLLIINNLDNKYIKPEINVLFILTSANRKESYENYHKKFLFNVENFEFLKKYNILKKRKNNLVHIKSREQSDTLNFGNIKQKLKFLVEDNFFYPKRENNIYCNELNDIVSSDPSIYLRYDNQLYTILEKPDHRLFLHNCAYSIFNINGKIINSFVDDYYHFTDKRAVLGKKKKSTFSFKRKEYFLELGAKYCNDILDNYTTHTNVFLDIQLEKTLSFVITKSGKSSEIQGYSLVLNPMKIVSELTPRLVSYEETLDAKKKNIYDSFFVQFDGIKIKRILNWQHAARNYKTYLDDHFIKPYRNLFHSKNKAFSLTKKDAPDKFSFILNRTKNRDHWGNQKEKAEGSKAEGITNDGHDRNYYNKLRSGNKADVYSDAHKGIYNDDCNDVHKDFYNDGYSDGCNEIRSTFYLSSDGNMSEIFNLKIRKKSSFSDCSSYEYNGNEGMELLRRASSCPATKIGKASIMSQIDIDDINRKKGLSYNVKEYKKKKNYKEENNNFFFFNTCANECEEREGQEIVINTDIYKKHKKSWNKRITNANSANYFTHNHNDKIYNNNSNYVLSMSDKTSCTIHLCHIKFNPTYPMFIVKLNEENLYVNVCDYDVEFFFLIFSDVYEHYNMQELMYKKNNILFLKKKIKSISKLNKKYYNNTLIGSSGNRTLFKKGFYRNRSTKKKSTSEMKGNYAEDANSKIKKQKDSSRNEKCSIVEDHGVMKQKKGIKTEGKNKKIYIKKEQLLETHSQEKYSIFCLKEDEKDQVIDFNKNTKKEELLKNKHERHKRKTYVGYMSDANLRRTKELSIREVKNALVQKNDKEDIFPKCRKCNSNTIFGSHAKDNLNLNAIKDKNYVNNLRKNEKKGNEREHCDNVDASLYDDEKSNISNENDEYIIKLNDNPDVLVLSSRKMTALRGSYHSNATSAVSDLVRDHSHERSSKVAKVKKKKRRKNNKQIGRKADRQKVGRTDGQLNRENPHFDEDAAKSRTLISSDDDSWVDLLENYDSNESLDDNEKKKVQNMLVDVESIKKRLSANNNFMITCSLSLSIKKIFVRLWKRKSPLKKQNKASNLDDLNISNSFQFIDKYTYSGRENRKNTTKKHNSSTHLNINNQQDDYKIGEEQDGYNFTSLLREDDMNLFQNKERNNITQEENEDEFLLNKNFITLNENLQKNMFNNMQYAVPLYTIIFSDICFVAKVEKNNCAYVLYSMNNVDIRDETNITLLSMSSIYHGDPKCSDKSVYFTCKKLMDVEKEQVINYEERKTKDSTIIKNEYNNNTLETDDTYLDYSISNIDLPDLNKTHFVLLYFGYLFKNNHTFKFILNRTKVKIFWEIIDELMSWIVNINELLPKIHTVELDTITKLNNSENKHLDYYLQKIQYINYDNVYFKQNDLLSALSLKRVYKIPITSFMNYYALEFQKEIADNQIESNECNTRECVKIENSGIYNKYIIDYTDMYDDSSDDVCIITDDTLVCNNLKNVILVDTNINVNRTIKEILFYENYFFNYSFNKINKKIDIEKIITGDNTKDTIYYKDKKTIHKKEKKYLNNSAKSFPASLHSATTSHVTNNELIKKKNHLEHFLVDTERQVSFDHLTDDLNCQYCCHLKNLHYTAYTKEICRAYAYPYIHVDVEINYFEFWISLDPIRIPQKRNTYLMSDARSNNMYYSRGKRSKRIRRNRKNLEQKWKKKSNSISSRSLRSTKGRHMKESASFSYYEKVQDGAGIENWEHVKNVEHREGGMDSKDGGEASSRKKTKFHEKIRHYKNMNIEKPYVLATKGCIKSVIFFLLYNDQKSDKREELSDEDCRKEDEHNINTSKLKRHVVSTKLINLNKKNEHVEELKNKVTEMMNYSNLSNVLNAQDFFKSKFIQWLNSISCFLPCVVNISIFLSQITSAIAKPVATNPFLKAYIDWNNVPYNNILLQPCRGKLNFEMKIPSSEILVERFLGINKITSLKFFKKNNLLYKNVVEGIDLNFYFEPVVVNIDSSTLTLLYQLYNIILDFCNYSMKFYSTKSKEDEEERMYRVNVHDDTYYDNWAEFIINDSFYLNVYDTNSCIDSCEYSAYINDELISDNTDLDRELNSYKYNEKNKLFANFFLKPPNNMHSKGLNEEKLSHGEFNKDILNTEQNEKKEIEMREENIVQNGGEINTVVHSEEQPMFTYESEKSVEGQNERYVSSDSHEKNKYHNNYVLDSNILNILMMNFVENVKINCTVNFDVLTFQIWDSNTAYNRCSLNFVIEYIYINFYTLSIYEKNVNCKNNELFNVNDNSSAFQKSISFNRKNNGVSKFSNVPMGSNGEDAPHENNKSFFLKRKYPSYLPNESSKMYSFNNNVDEMLNSSVSNVVYYDDTTTKKDGKKSINKYIYSKSAVEFIRNTDAENLSKKCNMSMMGDTMTDHMNNVNNNMDGIQEICNDMYDGRLPIFNSSNNNNCPDTNMFKYETLNMLKKERLKEKEDNKGLRKLFNWKNFFKNIEQFKIEIVNILKRIFFRKKVKEELEVKEGEAKEKGKKITKKKYENCNDIFMKNNFMFNDIKNYNENKVNKNIECKVEFLIYCENFNKKENSYQTFIEPMCTEIIAVKKDLNSPIHIYYYFSWLNINFNFNFLDNILSLCCSVIFSMITQRTRLLLGRHMYDVDRRKNHKIIMQSGRNEKLDDVSSRYPHTHHTNNNTIYHTEYDDNNTERKNVSEMDDTHTSMYFPNYYASMNEEQYRDLAIITNENVLFRYNKFDVLNSVNRSLDTYIFGEFILEKLLRNYQYSCQYPGDYLAKSENEYNLDKSQSPSEQLLHIKLFNFIKKNKRLEMNNICKINNLLGQPVAICTVHEKNPTPNVDIFTMCLQYNSKASKHAYDKKKQSVSPSPTKRFSKGDVLGNDSDAGDNSARNSRNSEGEKKKKEREKEKKKIPQSEIEYHDFYDLSDNENDKRKSTRQSRVIQNEKNAKNCYYNSSYYTDSSENKKKQPFKYQWKIISNNESLDLPTYENGKVKFFLIRFRLLNYIYDIPSSILNTESDNEDVIRIVIPERRLPPNINKQVEQDLYNDELLEIENKASSHNTYHTIYPTNYTSRRYNTSKDDTWKASNIPQPRNHLFIFFRTSSRISHEEKQEYDFFISSIVAVKNNTDFPLYIFKSVPGNSNKRSIFREYYHKYNMMPSPPPTYTLKIDKKLEKFIERKINTNNPLKHKGRKMNKDQDELNAGIAGGKKKRLHKYAHVGNNNSNIYADNYGDNYVNNNGNNDGSNYGTNNNNYNSSHVNCDAYTKANYTQSKSYVYGRKFINNIFPLMKMSSIEHYISGDIKFSSLATVKYKKKRKGKKRLKHELQKKLIKKKIKEIYIKSIWKKTKRKKISKYENTVPYDDKCRKILTSRNAYRNIMSINDSFFSFAKKSSSSSKKLSSEFAHIISDLSNITLSSLSSSLFSLDTSQSNSSVYDNSLYDYDMDNCEEQALLNEYFNKHSENKGNLDIIEISNNSNKLIPIPLYWLVAENSFIWLSIQNEKIYNCDLYDFLCREKNADYICTKSTLDNILNYQSPFVADSLKLFKPYLIRLKNLLLKENKMAQKRNNNKNNQNSQNSQNSQISKNGQNSQNGQNNKNGQHGQNRKNEQSNRNRQNLLNSYNMNYMNLKEVYFTSTIISVYNPNYVLHKKDAHNFYQINIEHALMINNALPKTMYLNYEIFKDKSKKDSHRSVSTYGSFHFTDKSNTYETTLNTGQSYSLESSCSCSSYDEDESTYRRYDTTSKDKEENNKSNYQGGRKEQHKMQSYDRTDKLRKMQSEQEDIRLKGSTNMEENAGNEFDKKEHVPIEQSNKVNRKNEKRITMLVDKLSTNTWKGMNKFNRMSGTTIGKDYNKSESKMMASNMTSDKQLLIRELNTNRNVFIYKNIKKNEKDTNKENMKSKTYVEEVNFTVMIKKETNKNIYVIRINPGQSIKLPFVPSNVNISFDGYYSKNISINYPHKKGREKIILEKEVKEEMSSFFTLDYNERDDRTSKNNEHTNSTYGKNCSDYTDADRINNTVEGADRKEQRDYRNNEYSKPITLVNRIIKDKGNYENVKNVPWKNEDKVVRKYAKYKSSNYEQFQNQLTIWAIFNEFYETGKNRYQDISLEKVHHGSYAVSCTFFVSACVINRLNYPIKIKRLNNDNTVVVEPYVRKLLPCEFAQRRNKLIISYETLKEIKNWVNYPLKNCMIKRKKLSKTRNKINKKNNKMGLRNRKNFDKAPNSQNELKTSKEEGQGMGKMKQIKPNSKNEKNGHNSETLEGKDKILDSNDKAQDASNEILEGNDKKVSRKFNLLSRLRNGKKTRCFFYRNNINKPLESEDFRITDLSTTRLVCSNKNKNIPQLKYSIYMSIAPMPFFRTTVMEILPYIVIINNTKMNIVFQEFIKNYTYFKYNSLEPGAYVEFHPQSKKKVMLKICGIFQNSFNFLIDDYLEKELYLENLERENEKVLDGLKQHDPASKNCTSMKADNANKGNNVNSDNNSNNDNNTSNNNVSNNNVSNNNDNSARVENNDFLNISQKLSALIGMGKSNHINSSKNVHMAEGQNNAHNSNISHDTLNVHSSSNNNSKERRGTSINSSNSVKHSLDIQGSIINGNSFVASNNNVKKYKYIDEFRFLYWSEVLDLTRVSMVYFRHPVISDENFKKEEKKLRKFNLLLKKHRGNDDIYLDMSKELIKGNNIPYEYTCCSMEISTFKGCKFVRFQDIDVVPYYLINLTKYNIKLRQVGIYEHSEVLHKIPKKKKKTFDEIFKNYAFNFSFYNPYKDPKLKVSILISNKKNEKNKKQKKLIRRKKNLKFRYSNSLIENLKNELNYLTFLATNYLTANEDVKVINDKIFRLKKFSEQVENLNDGNVNIMDLGNSNNVTLLKLKDGDTFVFILCTKKTYNGKTIFSFETYDDLISNVLNFSNSSYHHKQSYKLRKSFHHLLSTQMNRVYVKNRSKRKKNSNKSKNMKDLKKKKESQNFWYLINLFKKKSTARPMEKDPRISNIIADLYEKKIINRQEKKKKFTLNLNIFAHFIFKGLGLSINNYNLEEILYFSMEYILIIYKQINDKELFHINVGWLQIDNHTKNTDYKNVLLPIVDLKKKNETYNSFNTHEKMCESTNETFEKFNKNSTFFKQMKYNSNDTFSYFMKDKSNNFSKNNSDNMLNSLHSYKKKSFDSYFENDNLLISTNINNPLCNSYKIFIPSFFYSEYNSILNIVIIKQKRGNMKNFLELSDVSIKISPMSINIDSYFIIEILKIFDELLKIMEFDLSDYNSLNLEKNIELRDNDFDSLEYKKNIGPLEELIKHYILKDYYLYEQIANFKFSSIKDVGKMNDNNLFHSSILYNRNSTDVLDLKAYITMIKEYKTVEQRSTKNTDQLMKDGNHLDTIMLSPLCIENAGKNKHLNFGISNNSLISKQSTKRSPSNDVLVERNDTFFSAHNGSSLCSSKINDERTPQKDQIYKLLTRNKTEEDNIMNSIYNSDVFNEDKMSYLQNCEKYYKHLLNNRKRILKKIQNINLKNSLISFDKLFISKLEINEIKLIINIKNRSLSYDKKSEIMGSNVMNALVVLIMNIPNISDAHLHFEKEVKKNMCGSLHALIFNEVMNDYINPGMNQMFNVLGAIDFIGNPLIIYKRWKKGYHAFIKDLKKSVDSCSFPLLFCILLLNIIGKFGKSLLSGVLEGVSRLCGSWSTCFERFSRNADNYSIVTNTYILQSEILDQPSNCAEGICYGCHSFLNILTISCVNTLYKPFVALKKSKGFRKNEKDKCKIFLSALKVLSYGLFSGLSSLFFGFFNSILSFFTFLFIGTLNQIQTLTMKSVVRPKKMSVIKEYAKFVNYEYPLSFSNHVINEKKKKKELLKKNIVAIILLYTIRDNNPSNIKSFLWVSNKEVGYCQKDKLLWSLYINCIIKVDILLIQVDSGGQVKKHTIFNRSKNDSKRNKSNFNSKSNCNNNNSGNNNVNEKKKHQHVKTKWKFPFLLNPQKYRQFGDFKPSYYIRILYRSLYKVKKRHGGTRIKYFSLNKKGDYNYRLKKILRKNTYEKYFEKEFKKEHLTYHDSDSNSSAGKEQNESNKIEQNMKCTSEKLKRIHTDNRNDKEKDTQHYRNIYDETLRYYSNHQRGKHLEKMQNANDRMFENNDENKRKELKKKHIYQYKTRNLKVNDKSRRVNKLEHEKKNTKKNHVHKKKKYLYISKLVKCESKEVALQAFSLLLSFLLHKSPYYLKTTY</sequence>
<dbReference type="VEuPathDB" id="PlasmoDB:PmUG01_12021100"/>
<feature type="region of interest" description="Disordered" evidence="3">
    <location>
        <begin position="2786"/>
        <end position="2806"/>
    </location>
</feature>
<feature type="region of interest" description="Disordered" evidence="3">
    <location>
        <begin position="4773"/>
        <end position="4812"/>
    </location>
</feature>
<feature type="region of interest" description="Disordered" evidence="3">
    <location>
        <begin position="3895"/>
        <end position="3981"/>
    </location>
</feature>
<feature type="compositionally biased region" description="Basic residues" evidence="3">
    <location>
        <begin position="2720"/>
        <end position="2730"/>
    </location>
</feature>
<feature type="coiled-coil region" evidence="2">
    <location>
        <begin position="7141"/>
        <end position="7205"/>
    </location>
</feature>
<feature type="compositionally biased region" description="Low complexity" evidence="3">
    <location>
        <begin position="5511"/>
        <end position="5542"/>
    </location>
</feature>
<feature type="region of interest" description="Disordered" evidence="3">
    <location>
        <begin position="6948"/>
        <end position="6984"/>
    </location>
</feature>
<feature type="region of interest" description="Disordered" evidence="3">
    <location>
        <begin position="1734"/>
        <end position="1763"/>
    </location>
</feature>
<feature type="region of interest" description="Disordered" evidence="3">
    <location>
        <begin position="5239"/>
        <end position="5316"/>
    </location>
</feature>
<evidence type="ECO:0000256" key="2">
    <source>
        <dbReference type="SAM" id="Coils"/>
    </source>
</evidence>
<keyword evidence="2" id="KW-0175">Coiled coil</keyword>
<reference evidence="4 5" key="1">
    <citation type="submission" date="2016-06" db="EMBL/GenBank/DDBJ databases">
        <authorList>
            <consortium name="Pathogen Informatics"/>
        </authorList>
    </citation>
    <scope>NUCLEOTIDE SEQUENCE [LARGE SCALE GENOMIC DNA]</scope>
</reference>
<comment type="similarity">
    <text evidence="1">Belongs to the VPS13 family.</text>
</comment>
<feature type="compositionally biased region" description="Polar residues" evidence="3">
    <location>
        <begin position="5582"/>
        <end position="5603"/>
    </location>
</feature>